<dbReference type="InterPro" id="IPR014710">
    <property type="entry name" value="RmlC-like_jellyroll"/>
</dbReference>
<dbReference type="Gene3D" id="1.10.10.10">
    <property type="entry name" value="Winged helix-like DNA-binding domain superfamily/Winged helix DNA-binding domain"/>
    <property type="match status" value="1"/>
</dbReference>
<keyword evidence="3" id="KW-0804">Transcription</keyword>
<dbReference type="SUPFAM" id="SSF46785">
    <property type="entry name" value="Winged helix' DNA-binding domain"/>
    <property type="match status" value="1"/>
</dbReference>
<name>A0ABX8ACJ2_9BRAD</name>
<dbReference type="Gene3D" id="2.60.120.10">
    <property type="entry name" value="Jelly Rolls"/>
    <property type="match status" value="1"/>
</dbReference>
<feature type="domain" description="Cyclic nucleotide-binding" evidence="4">
    <location>
        <begin position="27"/>
        <end position="139"/>
    </location>
</feature>
<accession>A0ABX8ACJ2</accession>
<dbReference type="Pfam" id="PF00027">
    <property type="entry name" value="cNMP_binding"/>
    <property type="match status" value="1"/>
</dbReference>
<protein>
    <submittedName>
        <fullName evidence="5">Crp/Fnr family transcriptional regulator</fullName>
    </submittedName>
</protein>
<evidence type="ECO:0000256" key="1">
    <source>
        <dbReference type="ARBA" id="ARBA00023015"/>
    </source>
</evidence>
<reference evidence="5 6" key="1">
    <citation type="submission" date="2019-02" db="EMBL/GenBank/DDBJ databases">
        <title>Emended description of the genus Rhodopseudomonas and description of Rhodopseudomonas albus sp. nov., a non-phototrophic, heavy-metal-tolerant bacterium isolated from garden soil.</title>
        <authorList>
            <person name="Bao Z."/>
            <person name="Cao W.W."/>
            <person name="Sato Y."/>
            <person name="Nishizawa T."/>
            <person name="Zhao J."/>
            <person name="Guo Y."/>
            <person name="Ohta H."/>
        </authorList>
    </citation>
    <scope>NUCLEOTIDE SEQUENCE [LARGE SCALE GENOMIC DNA]</scope>
    <source>
        <strain evidence="5 6">SK50-23</strain>
    </source>
</reference>
<keyword evidence="2" id="KW-0238">DNA-binding</keyword>
<gene>
    <name evidence="5" type="ORF">RPMA_19020</name>
</gene>
<dbReference type="InterPro" id="IPR036390">
    <property type="entry name" value="WH_DNA-bd_sf"/>
</dbReference>
<keyword evidence="6" id="KW-1185">Reference proteome</keyword>
<dbReference type="PROSITE" id="PS50042">
    <property type="entry name" value="CNMP_BINDING_3"/>
    <property type="match status" value="1"/>
</dbReference>
<evidence type="ECO:0000256" key="3">
    <source>
        <dbReference type="ARBA" id="ARBA00023163"/>
    </source>
</evidence>
<evidence type="ECO:0000313" key="5">
    <source>
        <dbReference type="EMBL" id="QUS40691.1"/>
    </source>
</evidence>
<keyword evidence="1" id="KW-0805">Transcription regulation</keyword>
<dbReference type="Proteomes" id="UP000682843">
    <property type="component" value="Chromosome"/>
</dbReference>
<dbReference type="InterPro" id="IPR000595">
    <property type="entry name" value="cNMP-bd_dom"/>
</dbReference>
<dbReference type="Pfam" id="PF13545">
    <property type="entry name" value="HTH_Crp_2"/>
    <property type="match status" value="1"/>
</dbReference>
<sequence>MLALDDARHRKPNVARESVPAFCNNQLVARLSGACRAAILRHAEPTPLETRQMLQERNVQLQNVYLIESGMASMVAKADEGRSTVEVQTLGVHDFVGLPLLHGVEASPHRCIVRAAGMALRIDARTFREILLAQPEFQKLLLRYSHEVAVHASQLIACNTKHNLRQRLARWLLVASSRLGADRIDITHDGLSRAIAVRRAGVTTEMGRMEQVGLIRRSRGAILIENRKGLEATSCACHRLLRAGSSNLISSTQAQSRCDALRTVETSQVKRRSSLLIEPPQLHS</sequence>
<dbReference type="RefSeq" id="WP_211909281.1">
    <property type="nucleotide sequence ID" value="NZ_CP036498.1"/>
</dbReference>
<dbReference type="InterPro" id="IPR018490">
    <property type="entry name" value="cNMP-bd_dom_sf"/>
</dbReference>
<dbReference type="InterPro" id="IPR012318">
    <property type="entry name" value="HTH_CRP"/>
</dbReference>
<evidence type="ECO:0000259" key="4">
    <source>
        <dbReference type="PROSITE" id="PS50042"/>
    </source>
</evidence>
<dbReference type="SMART" id="SM00100">
    <property type="entry name" value="cNMP"/>
    <property type="match status" value="1"/>
</dbReference>
<dbReference type="InterPro" id="IPR036388">
    <property type="entry name" value="WH-like_DNA-bd_sf"/>
</dbReference>
<organism evidence="5 6">
    <name type="scientific">Tardiphaga alba</name>
    <dbReference type="NCBI Taxonomy" id="340268"/>
    <lineage>
        <taxon>Bacteria</taxon>
        <taxon>Pseudomonadati</taxon>
        <taxon>Pseudomonadota</taxon>
        <taxon>Alphaproteobacteria</taxon>
        <taxon>Hyphomicrobiales</taxon>
        <taxon>Nitrobacteraceae</taxon>
        <taxon>Tardiphaga</taxon>
    </lineage>
</organism>
<proteinExistence type="predicted"/>
<dbReference type="CDD" id="cd00038">
    <property type="entry name" value="CAP_ED"/>
    <property type="match status" value="1"/>
</dbReference>
<evidence type="ECO:0000256" key="2">
    <source>
        <dbReference type="ARBA" id="ARBA00023125"/>
    </source>
</evidence>
<dbReference type="SUPFAM" id="SSF51206">
    <property type="entry name" value="cAMP-binding domain-like"/>
    <property type="match status" value="1"/>
</dbReference>
<evidence type="ECO:0000313" key="6">
    <source>
        <dbReference type="Proteomes" id="UP000682843"/>
    </source>
</evidence>
<dbReference type="EMBL" id="CP036498">
    <property type="protein sequence ID" value="QUS40691.1"/>
    <property type="molecule type" value="Genomic_DNA"/>
</dbReference>